<dbReference type="InterPro" id="IPR001130">
    <property type="entry name" value="TatD-like"/>
</dbReference>
<dbReference type="AlphaFoldDB" id="A0A4P7PUL3"/>
<dbReference type="CDD" id="cd01310">
    <property type="entry name" value="TatD_DNAse"/>
    <property type="match status" value="1"/>
</dbReference>
<gene>
    <name evidence="2" type="primary">tatD</name>
    <name evidence="2" type="ORF">GS03_02176</name>
</gene>
<feature type="binding site" evidence="1">
    <location>
        <position position="137"/>
    </location>
    <ligand>
        <name>a divalent metal cation</name>
        <dbReference type="ChEBI" id="CHEBI:60240"/>
        <label>2</label>
    </ligand>
</feature>
<dbReference type="PANTHER" id="PTHR47176">
    <property type="entry name" value="OSJNBA0020J04.13 PROTEIN"/>
    <property type="match status" value="1"/>
</dbReference>
<sequence>MKSVLFLHMQFFNLHTHKFTNDAAALELVNQYPWEFDDTIPQYSIGIHPWYINEERLASDLNCIEEKLQLKQCLALGECGLDKRIEVPMALQIDVFEKQIAFAEKYQKPLVLHLVAAFDELLEIKKRLKISVPIIIHGFSKNEQVARQLIANGFYLSFGKYLLQNPEMKEVFQSIPNDRFFLETDTIEATLEEVYTLAAEYKGMTLAEMKAQVEENWLAVFDGVDL</sequence>
<dbReference type="EMBL" id="CP038810">
    <property type="protein sequence ID" value="QBZ98667.1"/>
    <property type="molecule type" value="Genomic_DNA"/>
</dbReference>
<dbReference type="InterPro" id="IPR032466">
    <property type="entry name" value="Metal_Hydrolase"/>
</dbReference>
<protein>
    <submittedName>
        <fullName evidence="2">Tat-linked quality control protein TatD</fullName>
        <ecNumber evidence="2">3.1.21.-</ecNumber>
    </submittedName>
</protein>
<dbReference type="PANTHER" id="PTHR47176:SF1">
    <property type="entry name" value="OS04G0577500 PROTEIN"/>
    <property type="match status" value="1"/>
</dbReference>
<dbReference type="GO" id="GO:0046872">
    <property type="term" value="F:metal ion binding"/>
    <property type="evidence" value="ECO:0007669"/>
    <property type="project" value="UniProtKB-KW"/>
</dbReference>
<evidence type="ECO:0000256" key="1">
    <source>
        <dbReference type="PIRSR" id="PIRSR005902-1"/>
    </source>
</evidence>
<dbReference type="Gene3D" id="3.20.20.140">
    <property type="entry name" value="Metal-dependent hydrolases"/>
    <property type="match status" value="1"/>
</dbReference>
<dbReference type="SUPFAM" id="SSF51556">
    <property type="entry name" value="Metallo-dependent hydrolases"/>
    <property type="match status" value="1"/>
</dbReference>
<dbReference type="GO" id="GO:0016788">
    <property type="term" value="F:hydrolase activity, acting on ester bonds"/>
    <property type="evidence" value="ECO:0007669"/>
    <property type="project" value="InterPro"/>
</dbReference>
<dbReference type="Pfam" id="PF01026">
    <property type="entry name" value="TatD_DNase"/>
    <property type="match status" value="1"/>
</dbReference>
<keyword evidence="3" id="KW-1185">Reference proteome</keyword>
<accession>A0A4P7PUL3</accession>
<feature type="binding site" evidence="1">
    <location>
        <position position="113"/>
    </location>
    <ligand>
        <name>a divalent metal cation</name>
        <dbReference type="ChEBI" id="CHEBI:60240"/>
        <label>2</label>
    </ligand>
</feature>
<keyword evidence="2" id="KW-0378">Hydrolase</keyword>
<dbReference type="Proteomes" id="UP000296862">
    <property type="component" value="Chromosome"/>
</dbReference>
<organism evidence="2 3">
    <name type="scientific">Flavobacterium sangjuense</name>
    <dbReference type="NCBI Taxonomy" id="2518177"/>
    <lineage>
        <taxon>Bacteria</taxon>
        <taxon>Pseudomonadati</taxon>
        <taxon>Bacteroidota</taxon>
        <taxon>Flavobacteriia</taxon>
        <taxon>Flavobacteriales</taxon>
        <taxon>Flavobacteriaceae</taxon>
        <taxon>Flavobacterium</taxon>
    </lineage>
</organism>
<dbReference type="PIRSF" id="PIRSF005902">
    <property type="entry name" value="DNase_TatD"/>
    <property type="match status" value="1"/>
</dbReference>
<dbReference type="KEGG" id="fsn:GS03_02176"/>
<evidence type="ECO:0000313" key="3">
    <source>
        <dbReference type="Proteomes" id="UP000296862"/>
    </source>
</evidence>
<feature type="binding site" evidence="1">
    <location>
        <position position="78"/>
    </location>
    <ligand>
        <name>a divalent metal cation</name>
        <dbReference type="ChEBI" id="CHEBI:60240"/>
        <label>1</label>
    </ligand>
</feature>
<proteinExistence type="predicted"/>
<reference evidence="2 3" key="1">
    <citation type="submission" date="2019-04" db="EMBL/GenBank/DDBJ databases">
        <title>Flavobacterium sp. GS03.</title>
        <authorList>
            <person name="Kim H."/>
        </authorList>
    </citation>
    <scope>NUCLEOTIDE SEQUENCE [LARGE SCALE GENOMIC DNA]</scope>
    <source>
        <strain evidence="2 3">GS03</strain>
    </source>
</reference>
<name>A0A4P7PUL3_9FLAO</name>
<feature type="binding site" evidence="1">
    <location>
        <position position="185"/>
    </location>
    <ligand>
        <name>a divalent metal cation</name>
        <dbReference type="ChEBI" id="CHEBI:60240"/>
        <label>1</label>
    </ligand>
</feature>
<keyword evidence="1" id="KW-0479">Metal-binding</keyword>
<evidence type="ECO:0000313" key="2">
    <source>
        <dbReference type="EMBL" id="QBZ98667.1"/>
    </source>
</evidence>
<dbReference type="EC" id="3.1.21.-" evidence="2"/>